<accession>X1QQX4</accession>
<dbReference type="EMBL" id="BARV01039450">
    <property type="protein sequence ID" value="GAI57196.1"/>
    <property type="molecule type" value="Genomic_DNA"/>
</dbReference>
<keyword evidence="1" id="KW-0472">Membrane</keyword>
<keyword evidence="1" id="KW-0812">Transmembrane</keyword>
<protein>
    <submittedName>
        <fullName evidence="2">Uncharacterized protein</fullName>
    </submittedName>
</protein>
<evidence type="ECO:0000256" key="1">
    <source>
        <dbReference type="SAM" id="Phobius"/>
    </source>
</evidence>
<feature type="non-terminal residue" evidence="2">
    <location>
        <position position="37"/>
    </location>
</feature>
<evidence type="ECO:0000313" key="2">
    <source>
        <dbReference type="EMBL" id="GAI57196.1"/>
    </source>
</evidence>
<keyword evidence="1" id="KW-1133">Transmembrane helix</keyword>
<dbReference type="AlphaFoldDB" id="X1QQX4"/>
<organism evidence="2">
    <name type="scientific">marine sediment metagenome</name>
    <dbReference type="NCBI Taxonomy" id="412755"/>
    <lineage>
        <taxon>unclassified sequences</taxon>
        <taxon>metagenomes</taxon>
        <taxon>ecological metagenomes</taxon>
    </lineage>
</organism>
<name>X1QQX4_9ZZZZ</name>
<gene>
    <name evidence="2" type="ORF">S06H3_60467</name>
</gene>
<feature type="transmembrane region" description="Helical" evidence="1">
    <location>
        <begin position="7"/>
        <end position="29"/>
    </location>
</feature>
<reference evidence="2" key="1">
    <citation type="journal article" date="2014" name="Front. Microbiol.">
        <title>High frequency of phylogenetically diverse reductive dehalogenase-homologous genes in deep subseafloor sedimentary metagenomes.</title>
        <authorList>
            <person name="Kawai M."/>
            <person name="Futagami T."/>
            <person name="Toyoda A."/>
            <person name="Takaki Y."/>
            <person name="Nishi S."/>
            <person name="Hori S."/>
            <person name="Arai W."/>
            <person name="Tsubouchi T."/>
            <person name="Morono Y."/>
            <person name="Uchiyama I."/>
            <person name="Ito T."/>
            <person name="Fujiyama A."/>
            <person name="Inagaki F."/>
            <person name="Takami H."/>
        </authorList>
    </citation>
    <scope>NUCLEOTIDE SEQUENCE</scope>
    <source>
        <strain evidence="2">Expedition CK06-06</strain>
    </source>
</reference>
<comment type="caution">
    <text evidence="2">The sequence shown here is derived from an EMBL/GenBank/DDBJ whole genome shotgun (WGS) entry which is preliminary data.</text>
</comment>
<proteinExistence type="predicted"/>
<sequence length="37" mass="4178">MNKIQKLILAIFVPIIFFFIAVFIAKGAVGYRSSTLF</sequence>